<dbReference type="RefSeq" id="WP_379753466.1">
    <property type="nucleotide sequence ID" value="NZ_JBHSMR010000013.1"/>
</dbReference>
<dbReference type="Proteomes" id="UP001596101">
    <property type="component" value="Unassembled WGS sequence"/>
</dbReference>
<name>A0ABW0MIY7_9BURK</name>
<proteinExistence type="predicted"/>
<comment type="caution">
    <text evidence="2">The sequence shown here is derived from an EMBL/GenBank/DDBJ whole genome shotgun (WGS) entry which is preliminary data.</text>
</comment>
<dbReference type="PROSITE" id="PS51257">
    <property type="entry name" value="PROKAR_LIPOPROTEIN"/>
    <property type="match status" value="1"/>
</dbReference>
<reference evidence="3" key="1">
    <citation type="journal article" date="2019" name="Int. J. Syst. Evol. Microbiol.">
        <title>The Global Catalogue of Microorganisms (GCM) 10K type strain sequencing project: providing services to taxonomists for standard genome sequencing and annotation.</title>
        <authorList>
            <consortium name="The Broad Institute Genomics Platform"/>
            <consortium name="The Broad Institute Genome Sequencing Center for Infectious Disease"/>
            <person name="Wu L."/>
            <person name="Ma J."/>
        </authorList>
    </citation>
    <scope>NUCLEOTIDE SEQUENCE [LARGE SCALE GENOMIC DNA]</scope>
    <source>
        <strain evidence="3">CCUG 43111</strain>
    </source>
</reference>
<evidence type="ECO:0000313" key="3">
    <source>
        <dbReference type="Proteomes" id="UP001596101"/>
    </source>
</evidence>
<evidence type="ECO:0000313" key="2">
    <source>
        <dbReference type="EMBL" id="MFC5478198.1"/>
    </source>
</evidence>
<organism evidence="2 3">
    <name type="scientific">Massilia suwonensis</name>
    <dbReference type="NCBI Taxonomy" id="648895"/>
    <lineage>
        <taxon>Bacteria</taxon>
        <taxon>Pseudomonadati</taxon>
        <taxon>Pseudomonadota</taxon>
        <taxon>Betaproteobacteria</taxon>
        <taxon>Burkholderiales</taxon>
        <taxon>Oxalobacteraceae</taxon>
        <taxon>Telluria group</taxon>
        <taxon>Massilia</taxon>
    </lineage>
</organism>
<sequence length="152" mass="16575">MRWRSAGLFLLVLGCVAAAALAVARGSRVAPGDLRQQVIAAERAFAASMARRDFDAFTDHLSREAVFMRPGGALRGKEDVAEGWRPYFDKPDAPFSWDPEEVEVLASGTLAFSSGPVRDAAGKQVGRFNSVWRLEGPGTWRVVFDRGCDCGR</sequence>
<dbReference type="SUPFAM" id="SSF54427">
    <property type="entry name" value="NTF2-like"/>
    <property type="match status" value="1"/>
</dbReference>
<gene>
    <name evidence="2" type="ORF">ACFPQ5_08355</name>
</gene>
<dbReference type="EMBL" id="JBHSMR010000013">
    <property type="protein sequence ID" value="MFC5478198.1"/>
    <property type="molecule type" value="Genomic_DNA"/>
</dbReference>
<feature type="domain" description="DUF4440" evidence="1">
    <location>
        <begin position="38"/>
        <end position="142"/>
    </location>
</feature>
<evidence type="ECO:0000259" key="1">
    <source>
        <dbReference type="Pfam" id="PF14534"/>
    </source>
</evidence>
<dbReference type="InterPro" id="IPR027843">
    <property type="entry name" value="DUF4440"/>
</dbReference>
<dbReference type="InterPro" id="IPR032710">
    <property type="entry name" value="NTF2-like_dom_sf"/>
</dbReference>
<keyword evidence="3" id="KW-1185">Reference proteome</keyword>
<accession>A0ABW0MIY7</accession>
<dbReference type="Gene3D" id="3.10.450.50">
    <property type="match status" value="1"/>
</dbReference>
<dbReference type="Pfam" id="PF14534">
    <property type="entry name" value="DUF4440"/>
    <property type="match status" value="1"/>
</dbReference>
<protein>
    <submittedName>
        <fullName evidence="2">YybH family protein</fullName>
    </submittedName>
</protein>